<name>A0A410T706_9CAUD</name>
<accession>A0A410T706</accession>
<proteinExistence type="predicted"/>
<evidence type="ECO:0000313" key="2">
    <source>
        <dbReference type="Proteomes" id="UP000290538"/>
    </source>
</evidence>
<dbReference type="Proteomes" id="UP000290538">
    <property type="component" value="Segment"/>
</dbReference>
<organism evidence="1 2">
    <name type="scientific">Campylobacter phage CP20</name>
    <dbReference type="NCBI Taxonomy" id="2506428"/>
    <lineage>
        <taxon>Viruses</taxon>
        <taxon>Duplodnaviria</taxon>
        <taxon>Heunggongvirae</taxon>
        <taxon>Uroviricota</taxon>
        <taxon>Caudoviricetes</taxon>
        <taxon>Connertonviridae</taxon>
        <taxon>Firehammervirus</taxon>
        <taxon>Firehammervirus CPt10</taxon>
    </lineage>
</organism>
<reference evidence="1 2" key="1">
    <citation type="submission" date="2019-01" db="EMBL/GenBank/DDBJ databases">
        <title>Complete genome sequence of Campylobacter bacteriophage CP20.</title>
        <authorList>
            <person name="Connerton I.F."/>
        </authorList>
    </citation>
    <scope>NUCLEOTIDE SEQUENCE [LARGE SCALE GENOMIC DNA]</scope>
</reference>
<protein>
    <submittedName>
        <fullName evidence="1">Uncharacterized protein</fullName>
    </submittedName>
</protein>
<evidence type="ECO:0000313" key="1">
    <source>
        <dbReference type="EMBL" id="QAU04762.1"/>
    </source>
</evidence>
<sequence>MNFKEAQKTPARGYFCIESLDANGNVIDKFEQKNLITNVARAEFAKLIAGINESNAINRFVMGTKGHQGSDILTPKDETTGFTASVTNIFSGQEQGDINRTWNQVIFTPSGNMVNTAATNVQDGANNNSTVDITVTGIEQAEPVVTYTINIAQDAFNCANDGVVYTEAGLYSDTNLIAMRTFKGKVKESTVAFRIQWSVMF</sequence>
<dbReference type="EMBL" id="MK408758">
    <property type="protein sequence ID" value="QAU04762.1"/>
    <property type="molecule type" value="Genomic_DNA"/>
</dbReference>